<name>K3ZEK3_SETIT</name>
<evidence type="ECO:0000313" key="3">
    <source>
        <dbReference type="Proteomes" id="UP000004995"/>
    </source>
</evidence>
<organism evidence="2 3">
    <name type="scientific">Setaria italica</name>
    <name type="common">Foxtail millet</name>
    <name type="synonym">Panicum italicum</name>
    <dbReference type="NCBI Taxonomy" id="4555"/>
    <lineage>
        <taxon>Eukaryota</taxon>
        <taxon>Viridiplantae</taxon>
        <taxon>Streptophyta</taxon>
        <taxon>Embryophyta</taxon>
        <taxon>Tracheophyta</taxon>
        <taxon>Spermatophyta</taxon>
        <taxon>Magnoliopsida</taxon>
        <taxon>Liliopsida</taxon>
        <taxon>Poales</taxon>
        <taxon>Poaceae</taxon>
        <taxon>PACMAD clade</taxon>
        <taxon>Panicoideae</taxon>
        <taxon>Panicodae</taxon>
        <taxon>Paniceae</taxon>
        <taxon>Cenchrinae</taxon>
        <taxon>Setaria</taxon>
    </lineage>
</organism>
<dbReference type="AlphaFoldDB" id="K3ZEK3"/>
<evidence type="ECO:0000256" key="1">
    <source>
        <dbReference type="SAM" id="MobiDB-lite"/>
    </source>
</evidence>
<sequence>MGPFVEKILDASILPLNFDIDYIDWSNITQEQLDSMHLNACVTNFLCKILNDAHLIWSLLMELYAKPECDDEKQAEEKSLEKPVWPADQTSSIREASPVCDMDASQDSSQALSLPGSTTSNEVALYMMAKKNKQAKKGKSQKIEVCSSLAKELSSSNSIMPPWYVTSLEKPNEGLIAKLEKLTSEHIALQATHKELECSHEKLVKSYAILDIAHEIILTSVERLKKDLSDLKGKGQVQPSQDNHEVMVKKLEKGSTVTCSAPQQNLKTSKSKIQQKKNFEHIKCFNCSKMGYFASTCPTKLKRKETLSKRQRSLAKKRVCYGSSLHCSKEKKSTSLSKKPTSKQRKEKQEDILSNKDKNLIFYTCRQKGHMNKDSPNGNTLKSNLIHYDFSKLGKDKVGTCAIRVISSPQSSIRAIWVPKHLVANLNGSNKSYDVEFT</sequence>
<dbReference type="SUPFAM" id="SSF57756">
    <property type="entry name" value="Retrovirus zinc finger-like domains"/>
    <property type="match status" value="1"/>
</dbReference>
<proteinExistence type="predicted"/>
<dbReference type="Gramene" id="KQL16226">
    <property type="protein sequence ID" value="KQL16226"/>
    <property type="gene ID" value="SETIT_024998mg"/>
</dbReference>
<dbReference type="Proteomes" id="UP000004995">
    <property type="component" value="Unassembled WGS sequence"/>
</dbReference>
<dbReference type="OMA" id="AIWVPKH"/>
<feature type="region of interest" description="Disordered" evidence="1">
    <location>
        <begin position="331"/>
        <end position="350"/>
    </location>
</feature>
<reference evidence="2" key="2">
    <citation type="submission" date="2018-08" db="UniProtKB">
        <authorList>
            <consortium name="EnsemblPlants"/>
        </authorList>
    </citation>
    <scope>IDENTIFICATION</scope>
    <source>
        <strain evidence="2">Yugu1</strain>
    </source>
</reference>
<dbReference type="EMBL" id="AGNK02001904">
    <property type="status" value="NOT_ANNOTATED_CDS"/>
    <property type="molecule type" value="Genomic_DNA"/>
</dbReference>
<accession>K3ZEK3</accession>
<evidence type="ECO:0008006" key="4">
    <source>
        <dbReference type="Google" id="ProtNLM"/>
    </source>
</evidence>
<evidence type="ECO:0000313" key="2">
    <source>
        <dbReference type="EnsemblPlants" id="KQL16226"/>
    </source>
</evidence>
<dbReference type="GO" id="GO:0003676">
    <property type="term" value="F:nucleic acid binding"/>
    <property type="evidence" value="ECO:0007669"/>
    <property type="project" value="InterPro"/>
</dbReference>
<dbReference type="InParanoid" id="K3ZEK3"/>
<dbReference type="EnsemblPlants" id="KQL16226">
    <property type="protein sequence ID" value="KQL16226"/>
    <property type="gene ID" value="SETIT_024998mg"/>
</dbReference>
<dbReference type="HOGENOM" id="CLU_044302_1_0_1"/>
<keyword evidence="3" id="KW-1185">Reference proteome</keyword>
<reference evidence="3" key="1">
    <citation type="journal article" date="2012" name="Nat. Biotechnol.">
        <title>Reference genome sequence of the model plant Setaria.</title>
        <authorList>
            <person name="Bennetzen J.L."/>
            <person name="Schmutz J."/>
            <person name="Wang H."/>
            <person name="Percifield R."/>
            <person name="Hawkins J."/>
            <person name="Pontaroli A.C."/>
            <person name="Estep M."/>
            <person name="Feng L."/>
            <person name="Vaughn J.N."/>
            <person name="Grimwood J."/>
            <person name="Jenkins J."/>
            <person name="Barry K."/>
            <person name="Lindquist E."/>
            <person name="Hellsten U."/>
            <person name="Deshpande S."/>
            <person name="Wang X."/>
            <person name="Wu X."/>
            <person name="Mitros T."/>
            <person name="Triplett J."/>
            <person name="Yang X."/>
            <person name="Ye C.Y."/>
            <person name="Mauro-Herrera M."/>
            <person name="Wang L."/>
            <person name="Li P."/>
            <person name="Sharma M."/>
            <person name="Sharma R."/>
            <person name="Ronald P.C."/>
            <person name="Panaud O."/>
            <person name="Kellogg E.A."/>
            <person name="Brutnell T.P."/>
            <person name="Doust A.N."/>
            <person name="Tuskan G.A."/>
            <person name="Rokhsar D."/>
            <person name="Devos K.M."/>
        </authorList>
    </citation>
    <scope>NUCLEOTIDE SEQUENCE [LARGE SCALE GENOMIC DNA]</scope>
    <source>
        <strain evidence="3">cv. Yugu1</strain>
    </source>
</reference>
<protein>
    <recommendedName>
        <fullName evidence="4">CCHC-type domain-containing protein</fullName>
    </recommendedName>
</protein>
<dbReference type="InterPro" id="IPR036875">
    <property type="entry name" value="Znf_CCHC_sf"/>
</dbReference>
<dbReference type="GO" id="GO:0008270">
    <property type="term" value="F:zinc ion binding"/>
    <property type="evidence" value="ECO:0007669"/>
    <property type="project" value="InterPro"/>
</dbReference>